<dbReference type="Pfam" id="PF13007">
    <property type="entry name" value="LZ_Tnp_IS66"/>
    <property type="match status" value="1"/>
</dbReference>
<gene>
    <name evidence="6" type="ORF">B2M20_15740</name>
</gene>
<dbReference type="PANTHER" id="PTHR33678:SF1">
    <property type="entry name" value="BLL1576 PROTEIN"/>
    <property type="match status" value="1"/>
</dbReference>
<evidence type="ECO:0000259" key="2">
    <source>
        <dbReference type="Pfam" id="PF03050"/>
    </source>
</evidence>
<dbReference type="Pfam" id="PF03050">
    <property type="entry name" value="DDE_Tnp_IS66"/>
    <property type="match status" value="1"/>
</dbReference>
<evidence type="ECO:0000259" key="4">
    <source>
        <dbReference type="Pfam" id="PF13007"/>
    </source>
</evidence>
<dbReference type="InterPro" id="IPR039552">
    <property type="entry name" value="IS66_C"/>
</dbReference>
<dbReference type="OrthoDB" id="9800877at2"/>
<proteinExistence type="predicted"/>
<dbReference type="AlphaFoldDB" id="A0A1V4HUJ7"/>
<feature type="domain" description="Transposase IS66 central" evidence="2">
    <location>
        <begin position="120"/>
        <end position="406"/>
    </location>
</feature>
<sequence>RAERLDDEQLQLGFEDLNADLARVETSLPPPPAESRPPRTQSERPSLPVHLPREDVRLDVEHQTCPCCGGILHLIGETTSEMLDHVPARLRVIRIGRPRYGCRACGTIHQAPAPERPIAKGLASPALLAHVLVSKYCDHLPLYRQSQIFARQGVTLDRSTLANWIGGACWWLEPLQSKLAEHIFASQKLFADDTPIPVLDPGRGRTKTGRLWVYARDDRPWNGPDPPAAVYLYTPDRKAERPAAHLANFSGIVQVDGYPGFDRLRDGGTIQLAACWAHARRKFYEVQQATASPVATEALRRIAELYVIEAAIRGQTAEARQSMRRSKSLPLVTAMKAWLEMQLAQIPPRGGLANATRYALSRWDALCCFLNDGRIELDTNTVERAIRPVTLGRKNHLFAGSDGGAQRWATVCSLITTAKLNDVEPFTYLKDILERMSAGHPMSRLDQLLPWNWRPATILN</sequence>
<evidence type="ECO:0000313" key="7">
    <source>
        <dbReference type="Proteomes" id="UP000189940"/>
    </source>
</evidence>
<feature type="domain" description="Transposase IS66 C-terminal" evidence="5">
    <location>
        <begin position="413"/>
        <end position="451"/>
    </location>
</feature>
<dbReference type="InterPro" id="IPR052344">
    <property type="entry name" value="Transposase-related"/>
</dbReference>
<organism evidence="6 7">
    <name type="scientific">Nitrobacter vulgaris</name>
    <dbReference type="NCBI Taxonomy" id="29421"/>
    <lineage>
        <taxon>Bacteria</taxon>
        <taxon>Pseudomonadati</taxon>
        <taxon>Pseudomonadota</taxon>
        <taxon>Alphaproteobacteria</taxon>
        <taxon>Hyphomicrobiales</taxon>
        <taxon>Nitrobacteraceae</taxon>
        <taxon>Nitrobacter</taxon>
    </lineage>
</organism>
<dbReference type="PANTHER" id="PTHR33678">
    <property type="entry name" value="BLL1576 PROTEIN"/>
    <property type="match status" value="1"/>
</dbReference>
<dbReference type="RefSeq" id="WP_079447990.1">
    <property type="nucleotide sequence ID" value="NZ_MWPQ01000055.1"/>
</dbReference>
<dbReference type="EMBL" id="MWPQ01000055">
    <property type="protein sequence ID" value="OPH81637.1"/>
    <property type="molecule type" value="Genomic_DNA"/>
</dbReference>
<feature type="region of interest" description="Disordered" evidence="1">
    <location>
        <begin position="24"/>
        <end position="49"/>
    </location>
</feature>
<keyword evidence="7" id="KW-1185">Reference proteome</keyword>
<dbReference type="Pfam" id="PF13005">
    <property type="entry name" value="zf-IS66"/>
    <property type="match status" value="1"/>
</dbReference>
<dbReference type="Proteomes" id="UP000189940">
    <property type="component" value="Unassembled WGS sequence"/>
</dbReference>
<feature type="non-terminal residue" evidence="6">
    <location>
        <position position="1"/>
    </location>
</feature>
<dbReference type="InterPro" id="IPR024474">
    <property type="entry name" value="Znf_dom_IS66"/>
</dbReference>
<evidence type="ECO:0000259" key="3">
    <source>
        <dbReference type="Pfam" id="PF13005"/>
    </source>
</evidence>
<feature type="domain" description="Transposase IS66 zinc-finger binding" evidence="3">
    <location>
        <begin position="63"/>
        <end position="106"/>
    </location>
</feature>
<reference evidence="6 7" key="1">
    <citation type="submission" date="2017-02" db="EMBL/GenBank/DDBJ databases">
        <title>Genome sequence of the nitrite-oxidizing bacterium Nitrobacter vulgaris strain Ab1.</title>
        <authorList>
            <person name="Mellbye B.L."/>
            <person name="Davis E.W."/>
            <person name="Spieck E."/>
            <person name="Chang J.H."/>
            <person name="Bottomley P.J."/>
            <person name="Sayavedra-Soto L.A."/>
        </authorList>
    </citation>
    <scope>NUCLEOTIDE SEQUENCE [LARGE SCALE GENOMIC DNA]</scope>
    <source>
        <strain evidence="6 7">Ab1</strain>
    </source>
</reference>
<dbReference type="NCBIfam" id="NF033517">
    <property type="entry name" value="transpos_IS66"/>
    <property type="match status" value="1"/>
</dbReference>
<name>A0A1V4HUJ7_NITVU</name>
<evidence type="ECO:0000313" key="6">
    <source>
        <dbReference type="EMBL" id="OPH81637.1"/>
    </source>
</evidence>
<feature type="domain" description="Transposase TnpC homeodomain" evidence="4">
    <location>
        <begin position="2"/>
        <end position="56"/>
    </location>
</feature>
<dbReference type="InterPro" id="IPR024463">
    <property type="entry name" value="Transposase_TnpC_homeodom"/>
</dbReference>
<comment type="caution">
    <text evidence="6">The sequence shown here is derived from an EMBL/GenBank/DDBJ whole genome shotgun (WGS) entry which is preliminary data.</text>
</comment>
<dbReference type="InterPro" id="IPR004291">
    <property type="entry name" value="Transposase_IS66_central"/>
</dbReference>
<dbReference type="STRING" id="29421.B2M20_15740"/>
<dbReference type="Pfam" id="PF13817">
    <property type="entry name" value="DDE_Tnp_IS66_C"/>
    <property type="match status" value="1"/>
</dbReference>
<protein>
    <submittedName>
        <fullName evidence="6">IS66 family transposase</fullName>
    </submittedName>
</protein>
<evidence type="ECO:0000259" key="5">
    <source>
        <dbReference type="Pfam" id="PF13817"/>
    </source>
</evidence>
<evidence type="ECO:0000256" key="1">
    <source>
        <dbReference type="SAM" id="MobiDB-lite"/>
    </source>
</evidence>
<accession>A0A1V4HUJ7</accession>